<dbReference type="PANTHER" id="PTHR42804:SF1">
    <property type="entry name" value="ALDEHYDE DEHYDROGENASE-RELATED"/>
    <property type="match status" value="1"/>
</dbReference>
<dbReference type="InterPro" id="IPR016163">
    <property type="entry name" value="Ald_DH_C"/>
</dbReference>
<dbReference type="InterPro" id="IPR016161">
    <property type="entry name" value="Ald_DH/histidinol_DH"/>
</dbReference>
<dbReference type="SUPFAM" id="SSF53720">
    <property type="entry name" value="ALDH-like"/>
    <property type="match status" value="1"/>
</dbReference>
<dbReference type="Pfam" id="PF00171">
    <property type="entry name" value="Aldedh"/>
    <property type="match status" value="1"/>
</dbReference>
<comment type="similarity">
    <text evidence="1">Belongs to the aldehyde dehydrogenase family.</text>
</comment>
<dbReference type="InterPro" id="IPR015590">
    <property type="entry name" value="Aldehyde_DH_dom"/>
</dbReference>
<evidence type="ECO:0000259" key="3">
    <source>
        <dbReference type="Pfam" id="PF00171"/>
    </source>
</evidence>
<accession>A0ABU0VZ14</accession>
<keyword evidence="2" id="KW-0560">Oxidoreductase</keyword>
<keyword evidence="5" id="KW-1185">Reference proteome</keyword>
<protein>
    <submittedName>
        <fullName evidence="4">Aldehyde dehydrogenase family protein</fullName>
    </submittedName>
</protein>
<dbReference type="EMBL" id="JAVDBT010000010">
    <property type="protein sequence ID" value="MDQ2066962.1"/>
    <property type="molecule type" value="Genomic_DNA"/>
</dbReference>
<organism evidence="4 5">
    <name type="scientific">Pseudogemmobacter lacusdianii</name>
    <dbReference type="NCBI Taxonomy" id="3069608"/>
    <lineage>
        <taxon>Bacteria</taxon>
        <taxon>Pseudomonadati</taxon>
        <taxon>Pseudomonadota</taxon>
        <taxon>Alphaproteobacteria</taxon>
        <taxon>Rhodobacterales</taxon>
        <taxon>Paracoccaceae</taxon>
        <taxon>Pseudogemmobacter</taxon>
    </lineage>
</organism>
<sequence>MIPQNMTKFYINGEWVEPVSKTRLGVENPATEEIVCEVALGNDDDADRAIMAARAAFDAWTVTSVAERIALVKRILELYNERYEDFARVMSTEMGAPITWARSAQAWAGQVHLEATIKAAEEMTWEYMRGTTRIVHEGIGVCALITPWNWPMNQIVCKVAPALIAGCTMVLKPSEIAPLSGVLFAQLMHDAGVPKGVFNLVNGDGPGVGTRITSHPEVDMVSFTGSTRAGTAIAAAAAPTVKRVAQELGGKSPNIILASANIAEAVAAGVNAVMSNTGQSCDAPTRMLVPRNRHAEALAAAKEAADAIITGDPLDENTVLGPLVSKLQFEKVQRLIQAGIDEGAELVTGGVGRPADLNRGWFVRPTVFGGVDNSMTISKEEIFGPVLAIQPYDDIDDAVAQANDTVYGLAAYIAGPVEDAKPVARRLRAGTVNLNYPDWDTSAPFGGYKQSGNGREYADWGIHDFCEVKGIVGWGA</sequence>
<dbReference type="Gene3D" id="3.40.605.10">
    <property type="entry name" value="Aldehyde Dehydrogenase, Chain A, domain 1"/>
    <property type="match status" value="1"/>
</dbReference>
<evidence type="ECO:0000313" key="4">
    <source>
        <dbReference type="EMBL" id="MDQ2066962.1"/>
    </source>
</evidence>
<dbReference type="Proteomes" id="UP001239680">
    <property type="component" value="Unassembled WGS sequence"/>
</dbReference>
<dbReference type="RefSeq" id="WP_306680677.1">
    <property type="nucleotide sequence ID" value="NZ_JAVDBT010000010.1"/>
</dbReference>
<dbReference type="Gene3D" id="3.40.309.10">
    <property type="entry name" value="Aldehyde Dehydrogenase, Chain A, domain 2"/>
    <property type="match status" value="1"/>
</dbReference>
<evidence type="ECO:0000313" key="5">
    <source>
        <dbReference type="Proteomes" id="UP001239680"/>
    </source>
</evidence>
<gene>
    <name evidence="4" type="ORF">Q9295_11295</name>
</gene>
<reference evidence="4 5" key="1">
    <citation type="submission" date="2023-08" db="EMBL/GenBank/DDBJ databases">
        <title>Characterization of two Paracoccaceae strains isolated from Phycosphere and proposal of Xinfangfangia lacusdiani sp. nov.</title>
        <authorList>
            <person name="Deng Y."/>
            <person name="Zhang Y.Q."/>
        </authorList>
    </citation>
    <scope>NUCLEOTIDE SEQUENCE [LARGE SCALE GENOMIC DNA]</scope>
    <source>
        <strain evidence="4 5">CPCC 101601</strain>
    </source>
</reference>
<evidence type="ECO:0000256" key="1">
    <source>
        <dbReference type="ARBA" id="ARBA00009986"/>
    </source>
</evidence>
<dbReference type="PANTHER" id="PTHR42804">
    <property type="entry name" value="ALDEHYDE DEHYDROGENASE"/>
    <property type="match status" value="1"/>
</dbReference>
<name>A0ABU0VZ14_9RHOB</name>
<dbReference type="CDD" id="cd07138">
    <property type="entry name" value="ALDH_CddD_SSP0762"/>
    <property type="match status" value="1"/>
</dbReference>
<dbReference type="InterPro" id="IPR016162">
    <property type="entry name" value="Ald_DH_N"/>
</dbReference>
<proteinExistence type="inferred from homology"/>
<feature type="domain" description="Aldehyde dehydrogenase" evidence="3">
    <location>
        <begin position="15"/>
        <end position="469"/>
    </location>
</feature>
<comment type="caution">
    <text evidence="4">The sequence shown here is derived from an EMBL/GenBank/DDBJ whole genome shotgun (WGS) entry which is preliminary data.</text>
</comment>
<evidence type="ECO:0000256" key="2">
    <source>
        <dbReference type="ARBA" id="ARBA00023002"/>
    </source>
</evidence>